<reference evidence="2" key="1">
    <citation type="submission" date="2020-07" db="EMBL/GenBank/DDBJ databases">
        <title>Clarias magur genome sequencing, assembly and annotation.</title>
        <authorList>
            <person name="Kushwaha B."/>
            <person name="Kumar R."/>
            <person name="Das P."/>
            <person name="Joshi C.G."/>
            <person name="Kumar D."/>
            <person name="Nagpure N.S."/>
            <person name="Pandey M."/>
            <person name="Agarwal S."/>
            <person name="Srivastava S."/>
            <person name="Singh M."/>
            <person name="Sahoo L."/>
            <person name="Jayasankar P."/>
            <person name="Meher P.K."/>
            <person name="Koringa P.G."/>
            <person name="Iquebal M.A."/>
            <person name="Das S.P."/>
            <person name="Bit A."/>
            <person name="Patnaik S."/>
            <person name="Patel N."/>
            <person name="Shah T.M."/>
            <person name="Hinsu A."/>
            <person name="Jena J.K."/>
        </authorList>
    </citation>
    <scope>NUCLEOTIDE SEQUENCE</scope>
    <source>
        <strain evidence="2">CIFAMagur01</strain>
        <tissue evidence="2">Testis</tissue>
    </source>
</reference>
<evidence type="ECO:0000313" key="2">
    <source>
        <dbReference type="EMBL" id="KAF5891389.1"/>
    </source>
</evidence>
<feature type="region of interest" description="Disordered" evidence="1">
    <location>
        <begin position="27"/>
        <end position="58"/>
    </location>
</feature>
<gene>
    <name evidence="2" type="primary">Cep152</name>
    <name evidence="2" type="ORF">DAT39_018919</name>
</gene>
<sequence length="58" mass="6814">MAMEHLEQKKNLVWIQRAVFSQPHTHWCKRESTEGGAELSELNSEAKRDEDEETAWTD</sequence>
<evidence type="ECO:0000313" key="3">
    <source>
        <dbReference type="Proteomes" id="UP000727407"/>
    </source>
</evidence>
<keyword evidence="3" id="KW-1185">Reference proteome</keyword>
<evidence type="ECO:0000256" key="1">
    <source>
        <dbReference type="SAM" id="MobiDB-lite"/>
    </source>
</evidence>
<name>A0A8J4WSE9_CLAMG</name>
<dbReference type="EMBL" id="QNUK01000590">
    <property type="protein sequence ID" value="KAF5891389.1"/>
    <property type="molecule type" value="Genomic_DNA"/>
</dbReference>
<proteinExistence type="predicted"/>
<protein>
    <submittedName>
        <fullName evidence="2">Centrosomal protein of 152 kDa</fullName>
    </submittedName>
</protein>
<accession>A0A8J4WSE9</accession>
<dbReference type="Proteomes" id="UP000727407">
    <property type="component" value="Unassembled WGS sequence"/>
</dbReference>
<comment type="caution">
    <text evidence="2">The sequence shown here is derived from an EMBL/GenBank/DDBJ whole genome shotgun (WGS) entry which is preliminary data.</text>
</comment>
<dbReference type="AlphaFoldDB" id="A0A8J4WSE9"/>
<organism evidence="2 3">
    <name type="scientific">Clarias magur</name>
    <name type="common">Asian catfish</name>
    <name type="synonym">Macropteronotus magur</name>
    <dbReference type="NCBI Taxonomy" id="1594786"/>
    <lineage>
        <taxon>Eukaryota</taxon>
        <taxon>Metazoa</taxon>
        <taxon>Chordata</taxon>
        <taxon>Craniata</taxon>
        <taxon>Vertebrata</taxon>
        <taxon>Euteleostomi</taxon>
        <taxon>Actinopterygii</taxon>
        <taxon>Neopterygii</taxon>
        <taxon>Teleostei</taxon>
        <taxon>Ostariophysi</taxon>
        <taxon>Siluriformes</taxon>
        <taxon>Clariidae</taxon>
        <taxon>Clarias</taxon>
    </lineage>
</organism>